<protein>
    <submittedName>
        <fullName evidence="6">AsnC family transcriptional regulator</fullName>
    </submittedName>
</protein>
<proteinExistence type="predicted"/>
<organism evidence="6">
    <name type="scientific">mine drainage metagenome</name>
    <dbReference type="NCBI Taxonomy" id="410659"/>
    <lineage>
        <taxon>unclassified sequences</taxon>
        <taxon>metagenomes</taxon>
        <taxon>ecological metagenomes</taxon>
    </lineage>
</organism>
<dbReference type="PROSITE" id="PS50956">
    <property type="entry name" value="HTH_ASNC_2"/>
    <property type="match status" value="1"/>
</dbReference>
<dbReference type="GO" id="GO:0043200">
    <property type="term" value="P:response to amino acid"/>
    <property type="evidence" value="ECO:0007669"/>
    <property type="project" value="TreeGrafter"/>
</dbReference>
<accession>T1BT14</accession>
<gene>
    <name evidence="6" type="ORF">B1A_05156</name>
</gene>
<feature type="domain" description="HTH deoR-type" evidence="5">
    <location>
        <begin position="1"/>
        <end position="62"/>
    </location>
</feature>
<dbReference type="EMBL" id="AUZX01003756">
    <property type="protein sequence ID" value="EQD73027.1"/>
    <property type="molecule type" value="Genomic_DNA"/>
</dbReference>
<dbReference type="AlphaFoldDB" id="T1BT14"/>
<evidence type="ECO:0000256" key="1">
    <source>
        <dbReference type="ARBA" id="ARBA00023015"/>
    </source>
</evidence>
<dbReference type="CDD" id="cd00090">
    <property type="entry name" value="HTH_ARSR"/>
    <property type="match status" value="1"/>
</dbReference>
<feature type="domain" description="HTH asnC-type" evidence="4">
    <location>
        <begin position="1"/>
        <end position="60"/>
    </location>
</feature>
<dbReference type="PROSITE" id="PS51000">
    <property type="entry name" value="HTH_DEOR_2"/>
    <property type="match status" value="1"/>
</dbReference>
<evidence type="ECO:0000259" key="4">
    <source>
        <dbReference type="PROSITE" id="PS50956"/>
    </source>
</evidence>
<dbReference type="InterPro" id="IPR036388">
    <property type="entry name" value="WH-like_DNA-bd_sf"/>
</dbReference>
<dbReference type="PANTHER" id="PTHR30154:SF34">
    <property type="entry name" value="TRANSCRIPTIONAL REGULATOR AZLB"/>
    <property type="match status" value="1"/>
</dbReference>
<dbReference type="Gene3D" id="1.10.10.10">
    <property type="entry name" value="Winged helix-like DNA-binding domain superfamily/Winged helix DNA-binding domain"/>
    <property type="match status" value="1"/>
</dbReference>
<evidence type="ECO:0000259" key="5">
    <source>
        <dbReference type="PROSITE" id="PS51000"/>
    </source>
</evidence>
<dbReference type="InterPro" id="IPR011991">
    <property type="entry name" value="ArsR-like_HTH"/>
</dbReference>
<dbReference type="GO" id="GO:0003700">
    <property type="term" value="F:DNA-binding transcription factor activity"/>
    <property type="evidence" value="ECO:0007669"/>
    <property type="project" value="InterPro"/>
</dbReference>
<reference evidence="6" key="1">
    <citation type="submission" date="2013-08" db="EMBL/GenBank/DDBJ databases">
        <authorList>
            <person name="Mendez C."/>
            <person name="Richter M."/>
            <person name="Ferrer M."/>
            <person name="Sanchez J."/>
        </authorList>
    </citation>
    <scope>NUCLEOTIDE SEQUENCE</scope>
</reference>
<dbReference type="SMART" id="SM00344">
    <property type="entry name" value="HTH_ASNC"/>
    <property type="match status" value="1"/>
</dbReference>
<evidence type="ECO:0000313" key="6">
    <source>
        <dbReference type="EMBL" id="EQD73027.1"/>
    </source>
</evidence>
<keyword evidence="2" id="KW-0238">DNA-binding</keyword>
<dbReference type="InterPro" id="IPR001034">
    <property type="entry name" value="DeoR_HTH"/>
</dbReference>
<evidence type="ECO:0000256" key="3">
    <source>
        <dbReference type="ARBA" id="ARBA00023163"/>
    </source>
</evidence>
<dbReference type="GO" id="GO:0005829">
    <property type="term" value="C:cytosol"/>
    <property type="evidence" value="ECO:0007669"/>
    <property type="project" value="TreeGrafter"/>
</dbReference>
<feature type="non-terminal residue" evidence="6">
    <location>
        <position position="96"/>
    </location>
</feature>
<comment type="caution">
    <text evidence="6">The sequence shown here is derived from an EMBL/GenBank/DDBJ whole genome shotgun (WGS) entry which is preliminary data.</text>
</comment>
<keyword evidence="1" id="KW-0805">Transcription regulation</keyword>
<name>T1BT14_9ZZZZ</name>
<dbReference type="InterPro" id="IPR000485">
    <property type="entry name" value="AsnC-type_HTH_dom"/>
</dbReference>
<dbReference type="PANTHER" id="PTHR30154">
    <property type="entry name" value="LEUCINE-RESPONSIVE REGULATORY PROTEIN"/>
    <property type="match status" value="1"/>
</dbReference>
<dbReference type="InterPro" id="IPR036390">
    <property type="entry name" value="WH_DNA-bd_sf"/>
</dbReference>
<evidence type="ECO:0000256" key="2">
    <source>
        <dbReference type="ARBA" id="ARBA00023125"/>
    </source>
</evidence>
<dbReference type="PRINTS" id="PR00033">
    <property type="entry name" value="HTHASNC"/>
</dbReference>
<keyword evidence="3" id="KW-0804">Transcription</keyword>
<dbReference type="GO" id="GO:0043565">
    <property type="term" value="F:sequence-specific DNA binding"/>
    <property type="evidence" value="ECO:0007669"/>
    <property type="project" value="InterPro"/>
</dbReference>
<sequence>MDERDHQIIKLLEENSRLSNTEIARMLNVSEGTIRKRIKRLLDTGIIEKFSLITRKEGQDAIILLRIDTRDSKLTIKKLNERFRDVYEFSGKADLA</sequence>
<reference evidence="6" key="2">
    <citation type="journal article" date="2014" name="ISME J.">
        <title>Microbial stratification in low pH oxic and suboxic macroscopic growths along an acid mine drainage.</title>
        <authorList>
            <person name="Mendez-Garcia C."/>
            <person name="Mesa V."/>
            <person name="Sprenger R.R."/>
            <person name="Richter M."/>
            <person name="Diez M.S."/>
            <person name="Solano J."/>
            <person name="Bargiela R."/>
            <person name="Golyshina O.V."/>
            <person name="Manteca A."/>
            <person name="Ramos J.L."/>
            <person name="Gallego J.R."/>
            <person name="Llorente I."/>
            <person name="Martins Dos Santos V.A."/>
            <person name="Jensen O.N."/>
            <person name="Pelaez A.I."/>
            <person name="Sanchez J."/>
            <person name="Ferrer M."/>
        </authorList>
    </citation>
    <scope>NUCLEOTIDE SEQUENCE</scope>
</reference>
<dbReference type="InterPro" id="IPR019888">
    <property type="entry name" value="Tscrpt_reg_AsnC-like"/>
</dbReference>
<dbReference type="Pfam" id="PF13412">
    <property type="entry name" value="HTH_24"/>
    <property type="match status" value="1"/>
</dbReference>
<dbReference type="InterPro" id="IPR019885">
    <property type="entry name" value="Tscrpt_reg_HTH_AsnC-type_CS"/>
</dbReference>
<dbReference type="PROSITE" id="PS00519">
    <property type="entry name" value="HTH_ASNC_1"/>
    <property type="match status" value="1"/>
</dbReference>
<dbReference type="SUPFAM" id="SSF46785">
    <property type="entry name" value="Winged helix' DNA-binding domain"/>
    <property type="match status" value="1"/>
</dbReference>